<organism evidence="21 22">
    <name type="scientific">Ichthyophthirius multifiliis</name>
    <name type="common">White spot disease agent</name>
    <name type="synonym">Ich</name>
    <dbReference type="NCBI Taxonomy" id="5932"/>
    <lineage>
        <taxon>Eukaryota</taxon>
        <taxon>Sar</taxon>
        <taxon>Alveolata</taxon>
        <taxon>Ciliophora</taxon>
        <taxon>Intramacronucleata</taxon>
        <taxon>Oligohymenophorea</taxon>
        <taxon>Hymenostomatida</taxon>
        <taxon>Ophryoglenina</taxon>
        <taxon>Ichthyophthirius</taxon>
    </lineage>
</organism>
<dbReference type="OrthoDB" id="377733at2759"/>
<comment type="subcellular location">
    <subcellularLocation>
        <location evidence="2">Endomembrane system</location>
        <topology evidence="2">Multi-pass membrane protein</topology>
    </subcellularLocation>
    <subcellularLocation>
        <location evidence="18">Membrane</location>
        <topology evidence="18">Multi-pass membrane protein</topology>
    </subcellularLocation>
</comment>
<evidence type="ECO:0000256" key="16">
    <source>
        <dbReference type="PIRSR" id="PIRSR606539-2"/>
    </source>
</evidence>
<dbReference type="Proteomes" id="UP000008983">
    <property type="component" value="Unassembled WGS sequence"/>
</dbReference>
<dbReference type="InterPro" id="IPR006539">
    <property type="entry name" value="P-type_ATPase_IV"/>
</dbReference>
<dbReference type="InterPro" id="IPR023214">
    <property type="entry name" value="HAD_sf"/>
</dbReference>
<evidence type="ECO:0000256" key="11">
    <source>
        <dbReference type="ARBA" id="ARBA00022989"/>
    </source>
</evidence>
<dbReference type="GO" id="GO:0005886">
    <property type="term" value="C:plasma membrane"/>
    <property type="evidence" value="ECO:0007669"/>
    <property type="project" value="TreeGrafter"/>
</dbReference>
<dbReference type="InterPro" id="IPR044492">
    <property type="entry name" value="P_typ_ATPase_HD_dom"/>
</dbReference>
<feature type="domain" description="P-type ATPase C-terminal" evidence="20">
    <location>
        <begin position="517"/>
        <end position="759"/>
    </location>
</feature>
<dbReference type="EMBL" id="GL983630">
    <property type="protein sequence ID" value="EGR32551.1"/>
    <property type="molecule type" value="Genomic_DNA"/>
</dbReference>
<dbReference type="AlphaFoldDB" id="G0QQF8"/>
<feature type="binding site" evidence="16">
    <location>
        <position position="108"/>
    </location>
    <ligand>
        <name>ATP</name>
        <dbReference type="ChEBI" id="CHEBI:30616"/>
    </ligand>
</feature>
<comment type="cofactor">
    <cofactor evidence="1 17">
        <name>Mg(2+)</name>
        <dbReference type="ChEBI" id="CHEBI:18420"/>
    </cofactor>
</comment>
<proteinExistence type="inferred from homology"/>
<keyword evidence="6 17" id="KW-0479">Metal-binding</keyword>
<dbReference type="FunCoup" id="G0QQF8">
    <property type="interactions" value="85"/>
</dbReference>
<gene>
    <name evidence="21" type="ORF">IMG5_078220</name>
</gene>
<evidence type="ECO:0000256" key="3">
    <source>
        <dbReference type="ARBA" id="ARBA00008109"/>
    </source>
</evidence>
<feature type="binding site" evidence="16">
    <location>
        <position position="385"/>
    </location>
    <ligand>
        <name>ATP</name>
        <dbReference type="ChEBI" id="CHEBI:30616"/>
    </ligand>
</feature>
<keyword evidence="13 18" id="KW-0472">Membrane</keyword>
<dbReference type="eggNOG" id="KOG0210">
    <property type="taxonomic scope" value="Eukaryota"/>
</dbReference>
<dbReference type="InterPro" id="IPR001757">
    <property type="entry name" value="P_typ_ATPase"/>
</dbReference>
<evidence type="ECO:0000256" key="6">
    <source>
        <dbReference type="ARBA" id="ARBA00022723"/>
    </source>
</evidence>
<name>G0QQF8_ICHMU</name>
<dbReference type="FunFam" id="3.40.50.1000:FF:000009">
    <property type="entry name" value="Phospholipid-transporting ATPase"/>
    <property type="match status" value="1"/>
</dbReference>
<keyword evidence="8 16" id="KW-0067">ATP-binding</keyword>
<feature type="binding site" evidence="16">
    <location>
        <position position="303"/>
    </location>
    <ligand>
        <name>ATP</name>
        <dbReference type="ChEBI" id="CHEBI:30616"/>
    </ligand>
</feature>
<dbReference type="SFLD" id="SFLDF00027">
    <property type="entry name" value="p-type_atpase"/>
    <property type="match status" value="1"/>
</dbReference>
<evidence type="ECO:0000256" key="10">
    <source>
        <dbReference type="ARBA" id="ARBA00022967"/>
    </source>
</evidence>
<evidence type="ECO:0000256" key="13">
    <source>
        <dbReference type="ARBA" id="ARBA00023136"/>
    </source>
</evidence>
<dbReference type="InterPro" id="IPR023299">
    <property type="entry name" value="ATPase_P-typ_cyto_dom_N"/>
</dbReference>
<dbReference type="InterPro" id="IPR023298">
    <property type="entry name" value="ATPase_P-typ_TM_dom_sf"/>
</dbReference>
<feature type="transmembrane region" description="Helical" evidence="18">
    <location>
        <begin position="773"/>
        <end position="791"/>
    </location>
</feature>
<feature type="transmembrane region" description="Helical" evidence="18">
    <location>
        <begin position="631"/>
        <end position="649"/>
    </location>
</feature>
<evidence type="ECO:0000256" key="9">
    <source>
        <dbReference type="ARBA" id="ARBA00022842"/>
    </source>
</evidence>
<dbReference type="SUPFAM" id="SSF81660">
    <property type="entry name" value="Metal cation-transporting ATPase, ATP-binding domain N"/>
    <property type="match status" value="1"/>
</dbReference>
<dbReference type="PANTHER" id="PTHR24092:SF5">
    <property type="entry name" value="PHOSPHOLIPID-TRANSPORTING ATPASE"/>
    <property type="match status" value="1"/>
</dbReference>
<dbReference type="Gene3D" id="3.40.1110.10">
    <property type="entry name" value="Calcium-transporting ATPase, cytoplasmic domain N"/>
    <property type="match status" value="2"/>
</dbReference>
<accession>G0QQF8</accession>
<dbReference type="SFLD" id="SFLDS00003">
    <property type="entry name" value="Haloacid_Dehalogenase"/>
    <property type="match status" value="1"/>
</dbReference>
<feature type="transmembrane region" description="Helical" evidence="18">
    <location>
        <begin position="20"/>
        <end position="38"/>
    </location>
</feature>
<feature type="transmembrane region" description="Helical" evidence="18">
    <location>
        <begin position="548"/>
        <end position="574"/>
    </location>
</feature>
<dbReference type="Gene3D" id="1.20.1110.10">
    <property type="entry name" value="Calcium-transporting ATPase, transmembrane domain"/>
    <property type="match status" value="1"/>
</dbReference>
<keyword evidence="21" id="KW-0378">Hydrolase</keyword>
<evidence type="ECO:0000256" key="19">
    <source>
        <dbReference type="SAM" id="Coils"/>
    </source>
</evidence>
<dbReference type="Pfam" id="PF13246">
    <property type="entry name" value="Cation_ATPase"/>
    <property type="match status" value="1"/>
</dbReference>
<feature type="transmembrane region" description="Helical" evidence="18">
    <location>
        <begin position="655"/>
        <end position="676"/>
    </location>
</feature>
<dbReference type="GO" id="GO:0006890">
    <property type="term" value="P:retrograde vesicle-mediated transport, Golgi to endoplasmic reticulum"/>
    <property type="evidence" value="ECO:0007669"/>
    <property type="project" value="TreeGrafter"/>
</dbReference>
<dbReference type="RefSeq" id="XP_004036537.1">
    <property type="nucleotide sequence ID" value="XM_004036489.1"/>
</dbReference>
<evidence type="ECO:0000256" key="18">
    <source>
        <dbReference type="RuleBase" id="RU362033"/>
    </source>
</evidence>
<evidence type="ECO:0000256" key="1">
    <source>
        <dbReference type="ARBA" id="ARBA00001946"/>
    </source>
</evidence>
<feature type="binding site" evidence="16">
    <location>
        <position position="495"/>
    </location>
    <ligand>
        <name>ATP</name>
        <dbReference type="ChEBI" id="CHEBI:30616"/>
    </ligand>
</feature>
<protein>
    <recommendedName>
        <fullName evidence="18">Phospholipid-transporting ATPase</fullName>
        <ecNumber evidence="18">7.6.2.1</ecNumber>
    </recommendedName>
</protein>
<dbReference type="InterPro" id="IPR036412">
    <property type="entry name" value="HAD-like_sf"/>
</dbReference>
<dbReference type="STRING" id="857967.G0QQF8"/>
<evidence type="ECO:0000256" key="8">
    <source>
        <dbReference type="ARBA" id="ARBA00022840"/>
    </source>
</evidence>
<evidence type="ECO:0000256" key="17">
    <source>
        <dbReference type="PIRSR" id="PIRSR606539-3"/>
    </source>
</evidence>
<keyword evidence="12" id="KW-0445">Lipid transport</keyword>
<dbReference type="PROSITE" id="PS00154">
    <property type="entry name" value="ATPASE_E1_E2"/>
    <property type="match status" value="1"/>
</dbReference>
<dbReference type="EC" id="7.6.2.1" evidence="18"/>
<dbReference type="NCBIfam" id="TIGR01494">
    <property type="entry name" value="ATPase_P-type"/>
    <property type="match status" value="2"/>
</dbReference>
<feature type="binding site" evidence="17">
    <location>
        <position position="110"/>
    </location>
    <ligand>
        <name>Mg(2+)</name>
        <dbReference type="ChEBI" id="CHEBI:18420"/>
    </ligand>
</feature>
<feature type="coiled-coil region" evidence="19">
    <location>
        <begin position="317"/>
        <end position="348"/>
    </location>
</feature>
<comment type="catalytic activity">
    <reaction evidence="14 18">
        <text>ATP + H2O + phospholipidSide 1 = ADP + phosphate + phospholipidSide 2.</text>
        <dbReference type="EC" id="7.6.2.1"/>
    </reaction>
</comment>
<keyword evidence="19" id="KW-0175">Coiled coil</keyword>
<feature type="active site" description="4-aspartylphosphate intermediate" evidence="15">
    <location>
        <position position="108"/>
    </location>
</feature>
<evidence type="ECO:0000313" key="21">
    <source>
        <dbReference type="EMBL" id="EGR32551.1"/>
    </source>
</evidence>
<evidence type="ECO:0000313" key="22">
    <source>
        <dbReference type="Proteomes" id="UP000008983"/>
    </source>
</evidence>
<dbReference type="OMA" id="VIEVHAN"/>
<feature type="transmembrane region" description="Helical" evidence="18">
    <location>
        <begin position="696"/>
        <end position="719"/>
    </location>
</feature>
<evidence type="ECO:0000256" key="12">
    <source>
        <dbReference type="ARBA" id="ARBA00023055"/>
    </source>
</evidence>
<dbReference type="NCBIfam" id="TIGR01652">
    <property type="entry name" value="ATPase-Plipid"/>
    <property type="match status" value="1"/>
</dbReference>
<dbReference type="GO" id="GO:0005768">
    <property type="term" value="C:endosome"/>
    <property type="evidence" value="ECO:0007669"/>
    <property type="project" value="TreeGrafter"/>
</dbReference>
<dbReference type="Gene3D" id="3.40.50.1000">
    <property type="entry name" value="HAD superfamily/HAD-like"/>
    <property type="match status" value="2"/>
</dbReference>
<evidence type="ECO:0000259" key="20">
    <source>
        <dbReference type="Pfam" id="PF16212"/>
    </source>
</evidence>
<feature type="binding site" evidence="16">
    <location>
        <position position="465"/>
    </location>
    <ligand>
        <name>ATP</name>
        <dbReference type="ChEBI" id="CHEBI:30616"/>
    </ligand>
</feature>
<feature type="binding site" evidence="16">
    <location>
        <position position="384"/>
    </location>
    <ligand>
        <name>ATP</name>
        <dbReference type="ChEBI" id="CHEBI:30616"/>
    </ligand>
</feature>
<feature type="binding site" evidence="16">
    <location>
        <position position="110"/>
    </location>
    <ligand>
        <name>ATP</name>
        <dbReference type="ChEBI" id="CHEBI:30616"/>
    </ligand>
</feature>
<evidence type="ECO:0000256" key="4">
    <source>
        <dbReference type="ARBA" id="ARBA00022448"/>
    </source>
</evidence>
<dbReference type="GO" id="GO:0140326">
    <property type="term" value="F:ATPase-coupled intramembrane lipid transporter activity"/>
    <property type="evidence" value="ECO:0007669"/>
    <property type="project" value="UniProtKB-EC"/>
</dbReference>
<keyword evidence="11 18" id="KW-1133">Transmembrane helix</keyword>
<dbReference type="SUPFAM" id="SSF56784">
    <property type="entry name" value="HAD-like"/>
    <property type="match status" value="1"/>
</dbReference>
<dbReference type="GO" id="GO:0006897">
    <property type="term" value="P:endocytosis"/>
    <property type="evidence" value="ECO:0007669"/>
    <property type="project" value="TreeGrafter"/>
</dbReference>
<dbReference type="InParanoid" id="G0QQF8"/>
<dbReference type="SFLD" id="SFLDG00002">
    <property type="entry name" value="C1.7:_P-type_atpase_like"/>
    <property type="match status" value="1"/>
</dbReference>
<feature type="transmembrane region" description="Helical" evidence="18">
    <location>
        <begin position="44"/>
        <end position="64"/>
    </location>
</feature>
<comment type="similarity">
    <text evidence="3 18">Belongs to the cation transport ATPase (P-type) (TC 3.A.3) family. Type IV subfamily.</text>
</comment>
<dbReference type="GeneID" id="14908713"/>
<feature type="binding site" evidence="16">
    <location>
        <position position="206"/>
    </location>
    <ligand>
        <name>ATP</name>
        <dbReference type="ChEBI" id="CHEBI:30616"/>
    </ligand>
</feature>
<dbReference type="SUPFAM" id="SSF81665">
    <property type="entry name" value="Calcium ATPase, transmembrane domain M"/>
    <property type="match status" value="1"/>
</dbReference>
<feature type="binding site" evidence="16">
    <location>
        <position position="272"/>
    </location>
    <ligand>
        <name>ATP</name>
        <dbReference type="ChEBI" id="CHEBI:30616"/>
    </ligand>
</feature>
<keyword evidence="4" id="KW-0813">Transport</keyword>
<dbReference type="GO" id="GO:0005524">
    <property type="term" value="F:ATP binding"/>
    <property type="evidence" value="ECO:0007669"/>
    <property type="project" value="UniProtKB-UniRule"/>
</dbReference>
<feature type="binding site" evidence="16">
    <location>
        <position position="471"/>
    </location>
    <ligand>
        <name>ATP</name>
        <dbReference type="ChEBI" id="CHEBI:30616"/>
    </ligand>
</feature>
<feature type="binding site" evidence="17">
    <location>
        <position position="491"/>
    </location>
    <ligand>
        <name>Mg(2+)</name>
        <dbReference type="ChEBI" id="CHEBI:18420"/>
    </ligand>
</feature>
<feature type="binding site" evidence="16">
    <location>
        <position position="494"/>
    </location>
    <ligand>
        <name>ATP</name>
        <dbReference type="ChEBI" id="CHEBI:30616"/>
    </ligand>
</feature>
<evidence type="ECO:0000256" key="5">
    <source>
        <dbReference type="ARBA" id="ARBA00022692"/>
    </source>
</evidence>
<feature type="binding site" evidence="16">
    <location>
        <position position="248"/>
    </location>
    <ligand>
        <name>ATP</name>
        <dbReference type="ChEBI" id="CHEBI:30616"/>
    </ligand>
</feature>
<reference evidence="21 22" key="1">
    <citation type="submission" date="2011-07" db="EMBL/GenBank/DDBJ databases">
        <authorList>
            <person name="Coyne R."/>
            <person name="Brami D."/>
            <person name="Johnson J."/>
            <person name="Hostetler J."/>
            <person name="Hannick L."/>
            <person name="Clark T."/>
            <person name="Cassidy-Hanley D."/>
            <person name="Inman J."/>
        </authorList>
    </citation>
    <scope>NUCLEOTIDE SEQUENCE [LARGE SCALE GENOMIC DNA]</scope>
    <source>
        <strain evidence="21 22">G5</strain>
    </source>
</reference>
<evidence type="ECO:0000256" key="7">
    <source>
        <dbReference type="ARBA" id="ARBA00022741"/>
    </source>
</evidence>
<dbReference type="Pfam" id="PF16212">
    <property type="entry name" value="PhoLip_ATPase_C"/>
    <property type="match status" value="1"/>
</dbReference>
<evidence type="ECO:0000256" key="2">
    <source>
        <dbReference type="ARBA" id="ARBA00004127"/>
    </source>
</evidence>
<keyword evidence="7 16" id="KW-0547">Nucleotide-binding</keyword>
<dbReference type="GO" id="GO:0016887">
    <property type="term" value="F:ATP hydrolysis activity"/>
    <property type="evidence" value="ECO:0007669"/>
    <property type="project" value="InterPro"/>
</dbReference>
<feature type="binding site" evidence="16">
    <location>
        <position position="383"/>
    </location>
    <ligand>
        <name>ATP</name>
        <dbReference type="ChEBI" id="CHEBI:30616"/>
    </ligand>
</feature>
<feature type="binding site" evidence="17">
    <location>
        <position position="495"/>
    </location>
    <ligand>
        <name>Mg(2+)</name>
        <dbReference type="ChEBI" id="CHEBI:18420"/>
    </ligand>
</feature>
<feature type="transmembrane region" description="Helical" evidence="18">
    <location>
        <begin position="580"/>
        <end position="600"/>
    </location>
</feature>
<feature type="transmembrane region" description="Helical" evidence="18">
    <location>
        <begin position="731"/>
        <end position="752"/>
    </location>
</feature>
<sequence>MNQQNPQSKFGKFDEEVNQLSKVLFYFMCILSFLMIFFNGFSKFWFIQYFRYLLLLSSIIPISLRVNNDFAKSFFSYRIQNDPVIKGTVARNSNIPEELGRIQYLLADKTGTLTQNDMIFKKIVINEKQYTIEDLPEIKNTLIKMCQKFNSPLPDIENGENQENKKNRRKNELIIRDVFTALSVCHNVTPVIENGEKTYQASSPDEHALVKFSESLNMRLEQRSEEQIVILNANNTQETFLVLAIFPFTSETKSMGILLRHQPSSKIIYYLKGADTIMMQKVNPYFKSFVNDDCDNLAREGLRTLVFAQKCISEEFYAIWKEKYKQAQESLQDRNQQIRNIASELETNMELIGITGVEDKLQEEVCNTIENLRQGGIKVWMLTGDKVETAKCIAVSAGLKSVNQEIFEIIDQTDEMVLREMIQQFSHKANCVLLIDGTSLCKIISSCDKLFFETATQAPSVICCRCAPKQKASVTECIKKYTNKRVLCVGDGGNDVGMIQCAHVGVGIVGKEGKQAALASDFSILEFRYLKCLLLWHGRNSYKKATTLSLFVIHRGLIISIIQMIFSSIFYFVAIPIYNGMLMLGYATFYTSLPVFCLIFDEDISQEMAFQYPQLYTTLQKNRKMNTKTSILWIWISIYQGSAIMFLAVTMFQDTFLSIITITFTALIFIELLNVYSQVKLIYIFSYLQIQKLHKLHMAMIISQLFTFLTYLLSILFLNNYINTEQITSEFFVKVLLICAATWLPLHTFRVVQQYCYPNEEKKIMRQVITLKDFISVFVGFLVFFILLFLYQN</sequence>
<dbReference type="PANTHER" id="PTHR24092">
    <property type="entry name" value="PROBABLE PHOSPHOLIPID-TRANSPORTING ATPASE"/>
    <property type="match status" value="1"/>
</dbReference>
<feature type="binding site" evidence="16">
    <location>
        <position position="109"/>
    </location>
    <ligand>
        <name>ATP</name>
        <dbReference type="ChEBI" id="CHEBI:30616"/>
    </ligand>
</feature>
<dbReference type="GO" id="GO:0045332">
    <property type="term" value="P:phospholipid translocation"/>
    <property type="evidence" value="ECO:0007669"/>
    <property type="project" value="TreeGrafter"/>
</dbReference>
<feature type="binding site" evidence="17">
    <location>
        <position position="108"/>
    </location>
    <ligand>
        <name>Mg(2+)</name>
        <dbReference type="ChEBI" id="CHEBI:18420"/>
    </ligand>
</feature>
<dbReference type="InterPro" id="IPR018303">
    <property type="entry name" value="ATPase_P-typ_P_site"/>
</dbReference>
<dbReference type="InterPro" id="IPR032630">
    <property type="entry name" value="P_typ_ATPase_c"/>
</dbReference>
<keyword evidence="22" id="KW-1185">Reference proteome</keyword>
<dbReference type="GO" id="GO:0000287">
    <property type="term" value="F:magnesium ion binding"/>
    <property type="evidence" value="ECO:0007669"/>
    <property type="project" value="UniProtKB-UniRule"/>
</dbReference>
<keyword evidence="10 18" id="KW-1278">Translocase</keyword>
<keyword evidence="9 17" id="KW-0460">Magnesium</keyword>
<dbReference type="PRINTS" id="PR00119">
    <property type="entry name" value="CATATPASE"/>
</dbReference>
<evidence type="ECO:0000256" key="14">
    <source>
        <dbReference type="ARBA" id="ARBA00034036"/>
    </source>
</evidence>
<keyword evidence="5 18" id="KW-0812">Transmembrane</keyword>
<evidence type="ECO:0000256" key="15">
    <source>
        <dbReference type="PIRSR" id="PIRSR606539-1"/>
    </source>
</evidence>
<dbReference type="GO" id="GO:0005802">
    <property type="term" value="C:trans-Golgi network"/>
    <property type="evidence" value="ECO:0007669"/>
    <property type="project" value="TreeGrafter"/>
</dbReference>